<dbReference type="EMBL" id="JAATIQ010000180">
    <property type="protein sequence ID" value="KAF4373215.1"/>
    <property type="molecule type" value="Genomic_DNA"/>
</dbReference>
<name>A0A7J6FRD0_CANSA</name>
<accession>A0A7J6FRD0</accession>
<proteinExistence type="predicted"/>
<reference evidence="1 2" key="1">
    <citation type="journal article" date="2020" name="bioRxiv">
        <title>Sequence and annotation of 42 cannabis genomes reveals extensive copy number variation in cannabinoid synthesis and pathogen resistance genes.</title>
        <authorList>
            <person name="Mckernan K.J."/>
            <person name="Helbert Y."/>
            <person name="Kane L.T."/>
            <person name="Ebling H."/>
            <person name="Zhang L."/>
            <person name="Liu B."/>
            <person name="Eaton Z."/>
            <person name="Mclaughlin S."/>
            <person name="Kingan S."/>
            <person name="Baybayan P."/>
            <person name="Concepcion G."/>
            <person name="Jordan M."/>
            <person name="Riva A."/>
            <person name="Barbazuk W."/>
            <person name="Harkins T."/>
        </authorList>
    </citation>
    <scope>NUCLEOTIDE SEQUENCE [LARGE SCALE GENOMIC DNA]</scope>
    <source>
        <strain evidence="2">cv. Jamaican Lion 4</strain>
        <tissue evidence="1">Leaf</tissue>
    </source>
</reference>
<protein>
    <submittedName>
        <fullName evidence="1">Uncharacterized protein</fullName>
    </submittedName>
</protein>
<sequence>MNITKYTEMNCFEIYAFSNGVKFVANAQALLLTGSAK</sequence>
<evidence type="ECO:0000313" key="2">
    <source>
        <dbReference type="Proteomes" id="UP000583929"/>
    </source>
</evidence>
<keyword evidence="2" id="KW-1185">Reference proteome</keyword>
<dbReference type="Proteomes" id="UP000583929">
    <property type="component" value="Unassembled WGS sequence"/>
</dbReference>
<gene>
    <name evidence="1" type="ORF">G4B88_007228</name>
</gene>
<evidence type="ECO:0000313" key="1">
    <source>
        <dbReference type="EMBL" id="KAF4373215.1"/>
    </source>
</evidence>
<comment type="caution">
    <text evidence="1">The sequence shown here is derived from an EMBL/GenBank/DDBJ whole genome shotgun (WGS) entry which is preliminary data.</text>
</comment>
<organism evidence="1 2">
    <name type="scientific">Cannabis sativa</name>
    <name type="common">Hemp</name>
    <name type="synonym">Marijuana</name>
    <dbReference type="NCBI Taxonomy" id="3483"/>
    <lineage>
        <taxon>Eukaryota</taxon>
        <taxon>Viridiplantae</taxon>
        <taxon>Streptophyta</taxon>
        <taxon>Embryophyta</taxon>
        <taxon>Tracheophyta</taxon>
        <taxon>Spermatophyta</taxon>
        <taxon>Magnoliopsida</taxon>
        <taxon>eudicotyledons</taxon>
        <taxon>Gunneridae</taxon>
        <taxon>Pentapetalae</taxon>
        <taxon>rosids</taxon>
        <taxon>fabids</taxon>
        <taxon>Rosales</taxon>
        <taxon>Cannabaceae</taxon>
        <taxon>Cannabis</taxon>
    </lineage>
</organism>
<dbReference type="AlphaFoldDB" id="A0A7J6FRD0"/>